<reference evidence="3 4" key="1">
    <citation type="journal article" date="2014" name="PLoS Genet.">
        <title>Analysis of the Phlebiopsis gigantea genome, transcriptome and secretome provides insight into its pioneer colonization strategies of wood.</title>
        <authorList>
            <person name="Hori C."/>
            <person name="Ishida T."/>
            <person name="Igarashi K."/>
            <person name="Samejima M."/>
            <person name="Suzuki H."/>
            <person name="Master E."/>
            <person name="Ferreira P."/>
            <person name="Ruiz-Duenas F.J."/>
            <person name="Held B."/>
            <person name="Canessa P."/>
            <person name="Larrondo L.F."/>
            <person name="Schmoll M."/>
            <person name="Druzhinina I.S."/>
            <person name="Kubicek C.P."/>
            <person name="Gaskell J.A."/>
            <person name="Kersten P."/>
            <person name="St John F."/>
            <person name="Glasner J."/>
            <person name="Sabat G."/>
            <person name="Splinter BonDurant S."/>
            <person name="Syed K."/>
            <person name="Yadav J."/>
            <person name="Mgbeahuruike A.C."/>
            <person name="Kovalchuk A."/>
            <person name="Asiegbu F.O."/>
            <person name="Lackner G."/>
            <person name="Hoffmeister D."/>
            <person name="Rencoret J."/>
            <person name="Gutierrez A."/>
            <person name="Sun H."/>
            <person name="Lindquist E."/>
            <person name="Barry K."/>
            <person name="Riley R."/>
            <person name="Grigoriev I.V."/>
            <person name="Henrissat B."/>
            <person name="Kues U."/>
            <person name="Berka R.M."/>
            <person name="Martinez A.T."/>
            <person name="Covert S.F."/>
            <person name="Blanchette R.A."/>
            <person name="Cullen D."/>
        </authorList>
    </citation>
    <scope>NUCLEOTIDE SEQUENCE [LARGE SCALE GENOMIC DNA]</scope>
    <source>
        <strain evidence="3 4">11061_1 CR5-6</strain>
    </source>
</reference>
<accession>A0A0C3S8S1</accession>
<name>A0A0C3S8S1_PHLG1</name>
<dbReference type="PANTHER" id="PTHR35711">
    <property type="entry name" value="EXPRESSED PROTEIN"/>
    <property type="match status" value="1"/>
</dbReference>
<dbReference type="AlphaFoldDB" id="A0A0C3S8S1"/>
<dbReference type="STRING" id="745531.A0A0C3S8S1"/>
<dbReference type="EMBL" id="KN840493">
    <property type="protein sequence ID" value="KIP07652.1"/>
    <property type="molecule type" value="Genomic_DNA"/>
</dbReference>
<evidence type="ECO:0000313" key="3">
    <source>
        <dbReference type="EMBL" id="KIP07652.1"/>
    </source>
</evidence>
<dbReference type="InterPro" id="IPR016024">
    <property type="entry name" value="ARM-type_fold"/>
</dbReference>
<dbReference type="PANTHER" id="PTHR35711:SF1">
    <property type="entry name" value="ECTODERMAL, ISOFORM F"/>
    <property type="match status" value="1"/>
</dbReference>
<feature type="compositionally biased region" description="Low complexity" evidence="1">
    <location>
        <begin position="218"/>
        <end position="228"/>
    </location>
</feature>
<proteinExistence type="predicted"/>
<protein>
    <submittedName>
        <fullName evidence="3">Uncharacterized protein</fullName>
    </submittedName>
</protein>
<evidence type="ECO:0000256" key="1">
    <source>
        <dbReference type="SAM" id="MobiDB-lite"/>
    </source>
</evidence>
<feature type="transmembrane region" description="Helical" evidence="2">
    <location>
        <begin position="103"/>
        <end position="123"/>
    </location>
</feature>
<feature type="region of interest" description="Disordered" evidence="1">
    <location>
        <begin position="172"/>
        <end position="228"/>
    </location>
</feature>
<sequence length="228" mass="24763">MKFREGLFGFSSSDYSEKISSRDYTYADVATNIYRKRRAIASSKTTAVGGVAAVHVTGGASLVGTAWSARNISVEKKKLRLLEEEWARRGQEPLPKRTLKDTLIPIIITGAIGVFTFSIDLAISNATATAAQAAAMGIPGYEFHGHLVGAYYTTIEKGAGKLGSAVNSLSYKGGEEDEYYDEDEDDNDDNDDDDDEDENDDDDDDENDDDDDDDGVYSSSSSFSGRRG</sequence>
<feature type="compositionally biased region" description="Acidic residues" evidence="1">
    <location>
        <begin position="175"/>
        <end position="215"/>
    </location>
</feature>
<dbReference type="SUPFAM" id="SSF48371">
    <property type="entry name" value="ARM repeat"/>
    <property type="match status" value="1"/>
</dbReference>
<dbReference type="HOGENOM" id="CLU_1215167_0_0_1"/>
<keyword evidence="2" id="KW-0812">Transmembrane</keyword>
<keyword evidence="4" id="KW-1185">Reference proteome</keyword>
<evidence type="ECO:0000256" key="2">
    <source>
        <dbReference type="SAM" id="Phobius"/>
    </source>
</evidence>
<keyword evidence="2" id="KW-0472">Membrane</keyword>
<keyword evidence="2" id="KW-1133">Transmembrane helix</keyword>
<organism evidence="3 4">
    <name type="scientific">Phlebiopsis gigantea (strain 11061_1 CR5-6)</name>
    <name type="common">White-rot fungus</name>
    <name type="synonym">Peniophora gigantea</name>
    <dbReference type="NCBI Taxonomy" id="745531"/>
    <lineage>
        <taxon>Eukaryota</taxon>
        <taxon>Fungi</taxon>
        <taxon>Dikarya</taxon>
        <taxon>Basidiomycota</taxon>
        <taxon>Agaricomycotina</taxon>
        <taxon>Agaricomycetes</taxon>
        <taxon>Polyporales</taxon>
        <taxon>Phanerochaetaceae</taxon>
        <taxon>Phlebiopsis</taxon>
    </lineage>
</organism>
<dbReference type="OrthoDB" id="2999926at2759"/>
<gene>
    <name evidence="3" type="ORF">PHLGIDRAFT_411651</name>
</gene>
<evidence type="ECO:0000313" key="4">
    <source>
        <dbReference type="Proteomes" id="UP000053257"/>
    </source>
</evidence>
<dbReference type="Proteomes" id="UP000053257">
    <property type="component" value="Unassembled WGS sequence"/>
</dbReference>